<feature type="domain" description="Hemerythrin-like" evidence="2">
    <location>
        <begin position="26"/>
        <end position="144"/>
    </location>
</feature>
<dbReference type="Gene3D" id="1.20.120.520">
    <property type="entry name" value="nmb1532 protein domain like"/>
    <property type="match status" value="1"/>
</dbReference>
<accession>A0A1H3PCV5</accession>
<name>A0A1H3PCV5_9ACTN</name>
<feature type="region of interest" description="Disordered" evidence="1">
    <location>
        <begin position="164"/>
        <end position="184"/>
    </location>
</feature>
<dbReference type="RefSeq" id="WP_091556619.1">
    <property type="nucleotide sequence ID" value="NZ_FNPH01000004.1"/>
</dbReference>
<dbReference type="OrthoDB" id="9793637at2"/>
<evidence type="ECO:0000313" key="3">
    <source>
        <dbReference type="EMBL" id="SDY98956.1"/>
    </source>
</evidence>
<dbReference type="Pfam" id="PF01814">
    <property type="entry name" value="Hemerythrin"/>
    <property type="match status" value="1"/>
</dbReference>
<keyword evidence="4" id="KW-1185">Reference proteome</keyword>
<organism evidence="3 4">
    <name type="scientific">Micromonospora pattaloongensis</name>
    <dbReference type="NCBI Taxonomy" id="405436"/>
    <lineage>
        <taxon>Bacteria</taxon>
        <taxon>Bacillati</taxon>
        <taxon>Actinomycetota</taxon>
        <taxon>Actinomycetes</taxon>
        <taxon>Micromonosporales</taxon>
        <taxon>Micromonosporaceae</taxon>
        <taxon>Micromonospora</taxon>
    </lineage>
</organism>
<proteinExistence type="predicted"/>
<gene>
    <name evidence="3" type="ORF">SAMN05444365_104458</name>
</gene>
<dbReference type="Proteomes" id="UP000242415">
    <property type="component" value="Unassembled WGS sequence"/>
</dbReference>
<dbReference type="AlphaFoldDB" id="A0A1H3PCV5"/>
<reference evidence="4" key="1">
    <citation type="submission" date="2016-10" db="EMBL/GenBank/DDBJ databases">
        <authorList>
            <person name="Varghese N."/>
            <person name="Submissions S."/>
        </authorList>
    </citation>
    <scope>NUCLEOTIDE SEQUENCE [LARGE SCALE GENOMIC DNA]</scope>
    <source>
        <strain evidence="4">DSM 45245</strain>
    </source>
</reference>
<dbReference type="EMBL" id="FNPH01000004">
    <property type="protein sequence ID" value="SDY98956.1"/>
    <property type="molecule type" value="Genomic_DNA"/>
</dbReference>
<evidence type="ECO:0000313" key="4">
    <source>
        <dbReference type="Proteomes" id="UP000242415"/>
    </source>
</evidence>
<dbReference type="InterPro" id="IPR012312">
    <property type="entry name" value="Hemerythrin-like"/>
</dbReference>
<evidence type="ECO:0000256" key="1">
    <source>
        <dbReference type="SAM" id="MobiDB-lite"/>
    </source>
</evidence>
<sequence length="210" mass="23021">MSVPLPPLPSVFVPDDAAHDPGGPNIVDLLAEQHRQLTLLCERLTDPGVDQQLRRETADVLTATLARHLSGEEQYLFPAVRAALPDGRELADAEIAEDRALLRTLRDLQRTAPPDPEFDRLAETLAGRLRRHVEAAATRLLPRLRASATREELVRLGNRVEIAEEAAPTRPHPDAPATPPWNKVVDPALGVVDKVRDVATGRRTSIADLP</sequence>
<protein>
    <submittedName>
        <fullName evidence="3">Hemerythrin HHE cation binding domain-containing protein</fullName>
    </submittedName>
</protein>
<dbReference type="PANTHER" id="PTHR35585">
    <property type="entry name" value="HHE DOMAIN PROTEIN (AFU_ORTHOLOGUE AFUA_4G00730)"/>
    <property type="match status" value="1"/>
</dbReference>
<dbReference type="PANTHER" id="PTHR35585:SF1">
    <property type="entry name" value="HHE DOMAIN PROTEIN (AFU_ORTHOLOGUE AFUA_4G00730)"/>
    <property type="match status" value="1"/>
</dbReference>
<dbReference type="STRING" id="405436.SAMN05444365_104458"/>
<evidence type="ECO:0000259" key="2">
    <source>
        <dbReference type="Pfam" id="PF01814"/>
    </source>
</evidence>